<dbReference type="InterPro" id="IPR028098">
    <property type="entry name" value="Glyco_trans_4-like_N"/>
</dbReference>
<dbReference type="Pfam" id="PF00534">
    <property type="entry name" value="Glycos_transf_1"/>
    <property type="match status" value="1"/>
</dbReference>
<keyword evidence="1" id="KW-0808">Transferase</keyword>
<dbReference type="PANTHER" id="PTHR46401:SF2">
    <property type="entry name" value="GLYCOSYLTRANSFERASE WBBK-RELATED"/>
    <property type="match status" value="1"/>
</dbReference>
<dbReference type="CDD" id="cd03794">
    <property type="entry name" value="GT4_WbuB-like"/>
    <property type="match status" value="1"/>
</dbReference>
<dbReference type="SUPFAM" id="SSF53756">
    <property type="entry name" value="UDP-Glycosyltransferase/glycogen phosphorylase"/>
    <property type="match status" value="1"/>
</dbReference>
<protein>
    <submittedName>
        <fullName evidence="4">Glycosyltransferase family 4 protein</fullName>
    </submittedName>
</protein>
<keyword evidence="5" id="KW-1185">Reference proteome</keyword>
<evidence type="ECO:0000259" key="2">
    <source>
        <dbReference type="Pfam" id="PF00534"/>
    </source>
</evidence>
<dbReference type="PANTHER" id="PTHR46401">
    <property type="entry name" value="GLYCOSYLTRANSFERASE WBBK-RELATED"/>
    <property type="match status" value="1"/>
</dbReference>
<dbReference type="RefSeq" id="WP_026879217.1">
    <property type="nucleotide sequence ID" value="NZ_AZOD01000028.1"/>
</dbReference>
<evidence type="ECO:0000256" key="1">
    <source>
        <dbReference type="ARBA" id="ARBA00022679"/>
    </source>
</evidence>
<feature type="domain" description="Glycosyltransferase subfamily 4-like N-terminal" evidence="3">
    <location>
        <begin position="22"/>
        <end position="162"/>
    </location>
</feature>
<dbReference type="EMBL" id="CP150637">
    <property type="protein sequence ID" value="WZW87918.1"/>
    <property type="molecule type" value="Genomic_DNA"/>
</dbReference>
<sequence>MKNKIAHLTSVHPRFDTRIFIKMCSSLASNGYDVSLVVADDLGNEQKNNVNIIDVGTSHGRLNRIFKTTDRVYKQALELDADLYHLHDPELIPIGLKLKKKGKKVIFDAHEDLPKQLLGKPYLKPFTRKILSKTAQIYENWACKKFDAIITATPYIRDKFLKINSNSVDINNYPILGELISSNTNWDSKENAVCYVGALSKIRGILEIVQSMEFIKSQTILQLGGRFDSNSFENQVQSEAGWKKVNALGWLNREKITQVYSESLVGLVTLHPTINYLDALPVKMFEYMSAGIPVIASDFPLWKEIIEGNNCGICVDPLNPKAIAQVIDYLILNPTEAESLGKNGQKAVEEKYNWNIEEKKLLNLYKKIIPVEKYLGN</sequence>
<proteinExistence type="predicted"/>
<dbReference type="Gene3D" id="3.40.50.2000">
    <property type="entry name" value="Glycogen Phosphorylase B"/>
    <property type="match status" value="2"/>
</dbReference>
<gene>
    <name evidence="4" type="ORF">WMO13_00630</name>
</gene>
<evidence type="ECO:0000313" key="4">
    <source>
        <dbReference type="EMBL" id="WZW87918.1"/>
    </source>
</evidence>
<organism evidence="4 5">
    <name type="scientific">Ignatzschineria larvae DSM 13226</name>
    <dbReference type="NCBI Taxonomy" id="1111732"/>
    <lineage>
        <taxon>Bacteria</taxon>
        <taxon>Pseudomonadati</taxon>
        <taxon>Pseudomonadota</taxon>
        <taxon>Gammaproteobacteria</taxon>
        <taxon>Cardiobacteriales</taxon>
        <taxon>Ignatzschineriaceae</taxon>
        <taxon>Ignatzschineria</taxon>
    </lineage>
</organism>
<dbReference type="Pfam" id="PF13439">
    <property type="entry name" value="Glyco_transf_4"/>
    <property type="match status" value="1"/>
</dbReference>
<name>A0ABZ3C1L7_9GAMM</name>
<dbReference type="InterPro" id="IPR001296">
    <property type="entry name" value="Glyco_trans_1"/>
</dbReference>
<feature type="domain" description="Glycosyl transferase family 1" evidence="2">
    <location>
        <begin position="182"/>
        <end position="346"/>
    </location>
</feature>
<evidence type="ECO:0000313" key="5">
    <source>
        <dbReference type="Proteomes" id="UP001449178"/>
    </source>
</evidence>
<dbReference type="Proteomes" id="UP001449178">
    <property type="component" value="Chromosome"/>
</dbReference>
<accession>A0ABZ3C1L7</accession>
<evidence type="ECO:0000259" key="3">
    <source>
        <dbReference type="Pfam" id="PF13439"/>
    </source>
</evidence>
<reference evidence="4 5" key="1">
    <citation type="submission" date="2024-03" db="EMBL/GenBank/DDBJ databases">
        <title>Complete Genome Sequence and Annotation of Ignatzschineria larvae DSM 13226.</title>
        <authorList>
            <person name="Cantrell E."/>
            <person name="Burcham Z.M."/>
        </authorList>
    </citation>
    <scope>NUCLEOTIDE SEQUENCE [LARGE SCALE GENOMIC DNA]</scope>
    <source>
        <strain evidence="4 5">DSM 13226</strain>
    </source>
</reference>